<evidence type="ECO:0000313" key="1">
    <source>
        <dbReference type="EMBL" id="CAG8207552.1"/>
    </source>
</evidence>
<gene>
    <name evidence="1" type="ORF">PNAL_LOCUS7683</name>
</gene>
<evidence type="ECO:0000313" key="2">
    <source>
        <dbReference type="Proteomes" id="UP001153461"/>
    </source>
</evidence>
<comment type="caution">
    <text evidence="1">The sequence shown here is derived from an EMBL/GenBank/DDBJ whole genome shotgun (WGS) entry which is preliminary data.</text>
</comment>
<dbReference type="EMBL" id="CAJVNV010000455">
    <property type="protein sequence ID" value="CAG8207552.1"/>
    <property type="molecule type" value="Genomic_DNA"/>
</dbReference>
<reference evidence="1" key="1">
    <citation type="submission" date="2021-07" db="EMBL/GenBank/DDBJ databases">
        <authorList>
            <person name="Branca A.L. A."/>
        </authorList>
    </citation>
    <scope>NUCLEOTIDE SEQUENCE</scope>
</reference>
<name>A0A9W4I2H6_PENNA</name>
<protein>
    <submittedName>
        <fullName evidence="1">Uncharacterized protein</fullName>
    </submittedName>
</protein>
<organism evidence="1 2">
    <name type="scientific">Penicillium nalgiovense</name>
    <dbReference type="NCBI Taxonomy" id="60175"/>
    <lineage>
        <taxon>Eukaryota</taxon>
        <taxon>Fungi</taxon>
        <taxon>Dikarya</taxon>
        <taxon>Ascomycota</taxon>
        <taxon>Pezizomycotina</taxon>
        <taxon>Eurotiomycetes</taxon>
        <taxon>Eurotiomycetidae</taxon>
        <taxon>Eurotiales</taxon>
        <taxon>Aspergillaceae</taxon>
        <taxon>Penicillium</taxon>
    </lineage>
</organism>
<accession>A0A9W4I2H6</accession>
<dbReference type="Proteomes" id="UP001153461">
    <property type="component" value="Unassembled WGS sequence"/>
</dbReference>
<dbReference type="OrthoDB" id="5431381at2759"/>
<sequence>MLERKWWSIKGSLMEGPLARGMKLWRSHPRWYMHCVLREDCAERGGCCGRDCGCCSNRHLPKRKFAAGHCTVECHCCEKAHVFELSTEQKAQVEKMFDLGVDREYFKRIRHASLLGLIHLNLDNPFDLIEDPPPRYEASAV</sequence>
<proteinExistence type="predicted"/>
<dbReference type="AlphaFoldDB" id="A0A9W4I2H6"/>